<feature type="transmembrane region" description="Helical" evidence="7">
    <location>
        <begin position="187"/>
        <end position="206"/>
    </location>
</feature>
<evidence type="ECO:0000256" key="4">
    <source>
        <dbReference type="ARBA" id="ARBA00022692"/>
    </source>
</evidence>
<dbReference type="PANTHER" id="PTHR43163:SF6">
    <property type="entry name" value="DIPEPTIDE TRANSPORT SYSTEM PERMEASE PROTEIN DPPB-RELATED"/>
    <property type="match status" value="1"/>
</dbReference>
<dbReference type="AlphaFoldDB" id="A0A381X465"/>
<evidence type="ECO:0000256" key="1">
    <source>
        <dbReference type="ARBA" id="ARBA00004651"/>
    </source>
</evidence>
<accession>A0A381X465</accession>
<dbReference type="EMBL" id="UINC01013799">
    <property type="protein sequence ID" value="SVA59362.1"/>
    <property type="molecule type" value="Genomic_DNA"/>
</dbReference>
<gene>
    <name evidence="9" type="ORF">METZ01_LOCUS112216</name>
</gene>
<feature type="domain" description="ABC transmembrane type-1" evidence="8">
    <location>
        <begin position="101"/>
        <end position="310"/>
    </location>
</feature>
<evidence type="ECO:0000256" key="5">
    <source>
        <dbReference type="ARBA" id="ARBA00022989"/>
    </source>
</evidence>
<feature type="transmembrane region" description="Helical" evidence="7">
    <location>
        <begin position="241"/>
        <end position="267"/>
    </location>
</feature>
<keyword evidence="3" id="KW-1003">Cell membrane</keyword>
<dbReference type="GO" id="GO:0071916">
    <property type="term" value="F:dipeptide transmembrane transporter activity"/>
    <property type="evidence" value="ECO:0007669"/>
    <property type="project" value="TreeGrafter"/>
</dbReference>
<keyword evidence="4 7" id="KW-0812">Transmembrane</keyword>
<proteinExistence type="predicted"/>
<comment type="subcellular location">
    <subcellularLocation>
        <location evidence="1">Cell membrane</location>
        <topology evidence="1">Multi-pass membrane protein</topology>
    </subcellularLocation>
</comment>
<protein>
    <recommendedName>
        <fullName evidence="8">ABC transmembrane type-1 domain-containing protein</fullName>
    </recommendedName>
</protein>
<dbReference type="PANTHER" id="PTHR43163">
    <property type="entry name" value="DIPEPTIDE TRANSPORT SYSTEM PERMEASE PROTEIN DPPB-RELATED"/>
    <property type="match status" value="1"/>
</dbReference>
<evidence type="ECO:0000256" key="7">
    <source>
        <dbReference type="SAM" id="Phobius"/>
    </source>
</evidence>
<feature type="transmembrane region" description="Helical" evidence="7">
    <location>
        <begin position="287"/>
        <end position="310"/>
    </location>
</feature>
<dbReference type="Gene3D" id="1.10.3720.10">
    <property type="entry name" value="MetI-like"/>
    <property type="match status" value="1"/>
</dbReference>
<dbReference type="Pfam" id="PF00528">
    <property type="entry name" value="BPD_transp_1"/>
    <property type="match status" value="1"/>
</dbReference>
<evidence type="ECO:0000313" key="9">
    <source>
        <dbReference type="EMBL" id="SVA59362.1"/>
    </source>
</evidence>
<keyword evidence="5 7" id="KW-1133">Transmembrane helix</keyword>
<dbReference type="SUPFAM" id="SSF161098">
    <property type="entry name" value="MetI-like"/>
    <property type="match status" value="1"/>
</dbReference>
<feature type="transmembrane region" description="Helical" evidence="7">
    <location>
        <begin position="102"/>
        <end position="122"/>
    </location>
</feature>
<sequence>MRAYVARRFLLTIPTLFGLTVLIFGAMRVLPGGGLGAFVVDDMVSQQLTDVQIQAIKRELGLDRPLYIQYSSWMRDVFDGSFGYSQSRGGEPIRDLILSRGIISAEIGILSVLLSWVIGLPVGMLSAIKPNSIWDKLASTTTVLFLALPNFWLGLLIVLAWVVWWGYHPPFVGVNPWVDPVANFEIIIGPILVMSTSMAAVIARMARSSLFEVLRQDYVKTAKSKGLAERIVIARHVLPNALLPVLTISGVMLGFVMGGSVAVEVAFMTPGLGRSIVLATIERDMNVVQSLVLLYGIIFILVNLIIDLLYSVLDPRIRMS</sequence>
<dbReference type="CDD" id="cd06261">
    <property type="entry name" value="TM_PBP2"/>
    <property type="match status" value="1"/>
</dbReference>
<evidence type="ECO:0000256" key="2">
    <source>
        <dbReference type="ARBA" id="ARBA00022448"/>
    </source>
</evidence>
<name>A0A381X465_9ZZZZ</name>
<dbReference type="InterPro" id="IPR035906">
    <property type="entry name" value="MetI-like_sf"/>
</dbReference>
<evidence type="ECO:0000259" key="8">
    <source>
        <dbReference type="PROSITE" id="PS50928"/>
    </source>
</evidence>
<organism evidence="9">
    <name type="scientific">marine metagenome</name>
    <dbReference type="NCBI Taxonomy" id="408172"/>
    <lineage>
        <taxon>unclassified sequences</taxon>
        <taxon>metagenomes</taxon>
        <taxon>ecological metagenomes</taxon>
    </lineage>
</organism>
<dbReference type="InterPro" id="IPR000515">
    <property type="entry name" value="MetI-like"/>
</dbReference>
<feature type="transmembrane region" description="Helical" evidence="7">
    <location>
        <begin position="143"/>
        <end position="167"/>
    </location>
</feature>
<dbReference type="PROSITE" id="PS50928">
    <property type="entry name" value="ABC_TM1"/>
    <property type="match status" value="1"/>
</dbReference>
<keyword evidence="6 7" id="KW-0472">Membrane</keyword>
<keyword evidence="2" id="KW-0813">Transport</keyword>
<evidence type="ECO:0000256" key="3">
    <source>
        <dbReference type="ARBA" id="ARBA00022475"/>
    </source>
</evidence>
<evidence type="ECO:0000256" key="6">
    <source>
        <dbReference type="ARBA" id="ARBA00023136"/>
    </source>
</evidence>
<dbReference type="GO" id="GO:0005886">
    <property type="term" value="C:plasma membrane"/>
    <property type="evidence" value="ECO:0007669"/>
    <property type="project" value="UniProtKB-SubCell"/>
</dbReference>
<reference evidence="9" key="1">
    <citation type="submission" date="2018-05" db="EMBL/GenBank/DDBJ databases">
        <authorList>
            <person name="Lanie J.A."/>
            <person name="Ng W.-L."/>
            <person name="Kazmierczak K.M."/>
            <person name="Andrzejewski T.M."/>
            <person name="Davidsen T.M."/>
            <person name="Wayne K.J."/>
            <person name="Tettelin H."/>
            <person name="Glass J.I."/>
            <person name="Rusch D."/>
            <person name="Podicherti R."/>
            <person name="Tsui H.-C.T."/>
            <person name="Winkler M.E."/>
        </authorList>
    </citation>
    <scope>NUCLEOTIDE SEQUENCE</scope>
</reference>